<reference evidence="1 2" key="1">
    <citation type="submission" date="2017-01" db="EMBL/GenBank/DDBJ databases">
        <authorList>
            <person name="Mah S.A."/>
            <person name="Swanson W.J."/>
            <person name="Moy G.W."/>
            <person name="Vacquier V.D."/>
        </authorList>
    </citation>
    <scope>NUCLEOTIDE SEQUENCE [LARGE SCALE GENOMIC DNA]</scope>
    <source>
        <strain evidence="1 2">GSMNP</strain>
    </source>
</reference>
<accession>A0A1R1Y036</accession>
<evidence type="ECO:0000313" key="2">
    <source>
        <dbReference type="Proteomes" id="UP000187283"/>
    </source>
</evidence>
<comment type="caution">
    <text evidence="1">The sequence shown here is derived from an EMBL/GenBank/DDBJ whole genome shotgun (WGS) entry which is preliminary data.</text>
</comment>
<sequence length="85" mass="10265">MDHPKNQKCKRSLRSIFDFFKKYEPYHTSSQEFEKSLKSIIMIHRKTIMANKKYLDLLPELELSRITKQDRNIWFVNPTTSSMEP</sequence>
<name>A0A1R1Y036_9FUNG</name>
<proteinExistence type="predicted"/>
<organism evidence="1 2">
    <name type="scientific">Smittium culicis</name>
    <dbReference type="NCBI Taxonomy" id="133412"/>
    <lineage>
        <taxon>Eukaryota</taxon>
        <taxon>Fungi</taxon>
        <taxon>Fungi incertae sedis</taxon>
        <taxon>Zoopagomycota</taxon>
        <taxon>Kickxellomycotina</taxon>
        <taxon>Harpellomycetes</taxon>
        <taxon>Harpellales</taxon>
        <taxon>Legeriomycetaceae</taxon>
        <taxon>Smittium</taxon>
    </lineage>
</organism>
<keyword evidence="2" id="KW-1185">Reference proteome</keyword>
<gene>
    <name evidence="1" type="ORF">AYI70_g4278</name>
</gene>
<dbReference type="EMBL" id="LSSN01001311">
    <property type="protein sequence ID" value="OMJ20169.1"/>
    <property type="molecule type" value="Genomic_DNA"/>
</dbReference>
<dbReference type="Proteomes" id="UP000187283">
    <property type="component" value="Unassembled WGS sequence"/>
</dbReference>
<dbReference type="AlphaFoldDB" id="A0A1R1Y036"/>
<evidence type="ECO:0000313" key="1">
    <source>
        <dbReference type="EMBL" id="OMJ20169.1"/>
    </source>
</evidence>
<protein>
    <submittedName>
        <fullName evidence="1">Uncharacterized protein</fullName>
    </submittedName>
</protein>